<dbReference type="GO" id="GO:0006310">
    <property type="term" value="P:DNA recombination"/>
    <property type="evidence" value="ECO:0007669"/>
    <property type="project" value="UniProtKB-KW"/>
</dbReference>
<dbReference type="PANTHER" id="PTHR30349">
    <property type="entry name" value="PHAGE INTEGRASE-RELATED"/>
    <property type="match status" value="1"/>
</dbReference>
<evidence type="ECO:0000256" key="2">
    <source>
        <dbReference type="ARBA" id="ARBA00023172"/>
    </source>
</evidence>
<dbReference type="InterPro" id="IPR013762">
    <property type="entry name" value="Integrase-like_cat_sf"/>
</dbReference>
<dbReference type="Pfam" id="PF00589">
    <property type="entry name" value="Phage_integrase"/>
    <property type="match status" value="1"/>
</dbReference>
<protein>
    <submittedName>
        <fullName evidence="5">Site-specific integrase</fullName>
    </submittedName>
</protein>
<keyword evidence="2" id="KW-0233">DNA recombination</keyword>
<evidence type="ECO:0000256" key="1">
    <source>
        <dbReference type="ARBA" id="ARBA00022908"/>
    </source>
</evidence>
<reference evidence="5" key="1">
    <citation type="submission" date="2022-09" db="EMBL/GenBank/DDBJ databases">
        <title>Intensive care unit water sources are persistently colonized with multi-drug resistant bacteria and are the site of extensive horizontal gene transfer of antibiotic resistance genes.</title>
        <authorList>
            <person name="Diorio-Toth L."/>
        </authorList>
    </citation>
    <scope>NUCLEOTIDE SEQUENCE</scope>
    <source>
        <strain evidence="5">GD04130</strain>
    </source>
</reference>
<organism evidence="5 6">
    <name type="scientific">Comamonas aquatica</name>
    <dbReference type="NCBI Taxonomy" id="225991"/>
    <lineage>
        <taxon>Bacteria</taxon>
        <taxon>Pseudomonadati</taxon>
        <taxon>Pseudomonadota</taxon>
        <taxon>Betaproteobacteria</taxon>
        <taxon>Burkholderiales</taxon>
        <taxon>Comamonadaceae</taxon>
        <taxon>Comamonas</taxon>
    </lineage>
</organism>
<evidence type="ECO:0000256" key="3">
    <source>
        <dbReference type="SAM" id="MobiDB-lite"/>
    </source>
</evidence>
<dbReference type="SUPFAM" id="SSF56349">
    <property type="entry name" value="DNA breaking-rejoining enzymes"/>
    <property type="match status" value="1"/>
</dbReference>
<dbReference type="InterPro" id="IPR011010">
    <property type="entry name" value="DNA_brk_join_enz"/>
</dbReference>
<dbReference type="CDD" id="cd00796">
    <property type="entry name" value="INT_Rci_Hp1_C"/>
    <property type="match status" value="1"/>
</dbReference>
<dbReference type="AlphaFoldDB" id="A0AA42HQ12"/>
<dbReference type="RefSeq" id="WP_279859770.1">
    <property type="nucleotide sequence ID" value="NZ_JAODZU010000003.1"/>
</dbReference>
<keyword evidence="1" id="KW-0229">DNA integration</keyword>
<comment type="caution">
    <text evidence="5">The sequence shown here is derived from an EMBL/GenBank/DDBJ whole genome shotgun (WGS) entry which is preliminary data.</text>
</comment>
<dbReference type="Gene3D" id="1.10.443.10">
    <property type="entry name" value="Intergrase catalytic core"/>
    <property type="match status" value="1"/>
</dbReference>
<sequence>MATKEKSISSSVRGGTITARTGSKGVTKYQARFERDGKQVSETFRSEEEAAIFLADNAKKAENNEPIVSSSIKKLTFEKIFTDYIENNELFKELNEKGKVKRYGSLGVAKAIRDEIGSVPLSKFNSSNLEKYINAKRNSYIKVPKRNKKSHKNFNAEKIKINGVDYYNKKLTEGTVRKYYYEIKKGLMWHAKKHNYAFDNSPFFVVPAPTAWESPKERRLEPGEFERLIDGCDGLYRNKEQTKLLIKFLVLSCFRVGETLKIKWKDFYDGAKGREKDPSSSFILIPKANQKGSHKKGIKDRKAAIRPELYKLITEELIHYKKSDEDLMFPFWPSGPSYFYTRFKAICVRMKIDKLTVHDLRHEAISTLYELYGGRMTDIQISSITGHVELDTLKRYANLRPSSIGQVLWS</sequence>
<feature type="domain" description="Tyr recombinase" evidence="4">
    <location>
        <begin position="215"/>
        <end position="409"/>
    </location>
</feature>
<dbReference type="PANTHER" id="PTHR30349:SF64">
    <property type="entry name" value="PROPHAGE INTEGRASE INTD-RELATED"/>
    <property type="match status" value="1"/>
</dbReference>
<gene>
    <name evidence="5" type="ORF">N7330_03795</name>
</gene>
<dbReference type="Proteomes" id="UP001158297">
    <property type="component" value="Unassembled WGS sequence"/>
</dbReference>
<evidence type="ECO:0000313" key="6">
    <source>
        <dbReference type="Proteomes" id="UP001158297"/>
    </source>
</evidence>
<dbReference type="InterPro" id="IPR050090">
    <property type="entry name" value="Tyrosine_recombinase_XerCD"/>
</dbReference>
<proteinExistence type="predicted"/>
<evidence type="ECO:0000259" key="4">
    <source>
        <dbReference type="PROSITE" id="PS51898"/>
    </source>
</evidence>
<dbReference type="InterPro" id="IPR002104">
    <property type="entry name" value="Integrase_catalytic"/>
</dbReference>
<dbReference type="PROSITE" id="PS51898">
    <property type="entry name" value="TYR_RECOMBINASE"/>
    <property type="match status" value="1"/>
</dbReference>
<dbReference type="GO" id="GO:0015074">
    <property type="term" value="P:DNA integration"/>
    <property type="evidence" value="ECO:0007669"/>
    <property type="project" value="UniProtKB-KW"/>
</dbReference>
<evidence type="ECO:0000313" key="5">
    <source>
        <dbReference type="EMBL" id="MDH0362186.1"/>
    </source>
</evidence>
<dbReference type="EMBL" id="JAODZU010000003">
    <property type="protein sequence ID" value="MDH0362186.1"/>
    <property type="molecule type" value="Genomic_DNA"/>
</dbReference>
<feature type="compositionally biased region" description="Polar residues" evidence="3">
    <location>
        <begin position="8"/>
        <end position="21"/>
    </location>
</feature>
<accession>A0AA42HQ12</accession>
<name>A0AA42HQ12_9BURK</name>
<feature type="region of interest" description="Disordered" evidence="3">
    <location>
        <begin position="1"/>
        <end position="30"/>
    </location>
</feature>
<dbReference type="GO" id="GO:0003677">
    <property type="term" value="F:DNA binding"/>
    <property type="evidence" value="ECO:0007669"/>
    <property type="project" value="InterPro"/>
</dbReference>